<evidence type="ECO:0000313" key="4">
    <source>
        <dbReference type="Proteomes" id="UP000787472"/>
    </source>
</evidence>
<dbReference type="EMBL" id="JAAONZ010000011">
    <property type="protein sequence ID" value="NHO66629.1"/>
    <property type="molecule type" value="Genomic_DNA"/>
</dbReference>
<evidence type="ECO:0000259" key="1">
    <source>
        <dbReference type="Pfam" id="PF01575"/>
    </source>
</evidence>
<dbReference type="RefSeq" id="WP_167187848.1">
    <property type="nucleotide sequence ID" value="NZ_JAAONZ010000011.1"/>
</dbReference>
<dbReference type="InterPro" id="IPR029069">
    <property type="entry name" value="HotDog_dom_sf"/>
</dbReference>
<feature type="domain" description="Peroxisomal multifunctional enzyme type 2-like N-terminal" evidence="2">
    <location>
        <begin position="31"/>
        <end position="130"/>
    </location>
</feature>
<accession>A0A9E5JU72</accession>
<sequence>MTYSDNTQAESEFRLDYEAVKSWPFQPLTETYTREDVIQYAHGIGVGMPGPLAAEEEHFLTKTDDLKVLPMMAVVLNQGNMWTKDPKTGIDWTKTVHVEESITMNGLLPQEGELVANYCVEEIYDKGAGKGALMYERKILNLLGGAKDGKQIACVKIATYLRNNGGFGGSATGSPRPASIPDDRPADAVIELSTPTSANTTYHLGEEFLEAVKSELMTESKPMLRGVCSFGIAGRAVLKLTCDNEPGRLRHLGLRYISPVFADETLRTEVWFTEPGKAVFRVSCVERNTLVMNNGVVEFEQ</sequence>
<gene>
    <name evidence="3" type="ORF">G8770_13855</name>
</gene>
<dbReference type="GO" id="GO:0044594">
    <property type="term" value="F:17-beta-hydroxysteroid dehydrogenase (NAD+) activity"/>
    <property type="evidence" value="ECO:0007669"/>
    <property type="project" value="TreeGrafter"/>
</dbReference>
<dbReference type="Proteomes" id="UP000787472">
    <property type="component" value="Unassembled WGS sequence"/>
</dbReference>
<dbReference type="PANTHER" id="PTHR13078">
    <property type="entry name" value="PEROXISOMAL MULTIFUNCTIONAL ENZYME TYPE 2-RELATED"/>
    <property type="match status" value="1"/>
</dbReference>
<dbReference type="AlphaFoldDB" id="A0A9E5JU72"/>
<dbReference type="Pfam" id="PF22622">
    <property type="entry name" value="MFE-2_hydrat-2_N"/>
    <property type="match status" value="1"/>
</dbReference>
<protein>
    <submittedName>
        <fullName evidence="3">3-alpha,7-alpha, 12-alpha-trihydroxy-5-beta-cholest-24-enoyl-CoA hydratase</fullName>
    </submittedName>
</protein>
<dbReference type="GO" id="GO:0003857">
    <property type="term" value="F:(3S)-3-hydroxyacyl-CoA dehydrogenase (NAD+) activity"/>
    <property type="evidence" value="ECO:0007669"/>
    <property type="project" value="TreeGrafter"/>
</dbReference>
<feature type="domain" description="MaoC-like" evidence="1">
    <location>
        <begin position="216"/>
        <end position="291"/>
    </location>
</feature>
<organism evidence="3 4">
    <name type="scientific">Pseudomaricurvus hydrocarbonicus</name>
    <dbReference type="NCBI Taxonomy" id="1470433"/>
    <lineage>
        <taxon>Bacteria</taxon>
        <taxon>Pseudomonadati</taxon>
        <taxon>Pseudomonadota</taxon>
        <taxon>Gammaproteobacteria</taxon>
        <taxon>Cellvibrionales</taxon>
        <taxon>Cellvibrionaceae</taxon>
        <taxon>Pseudomaricurvus</taxon>
    </lineage>
</organism>
<dbReference type="Pfam" id="PF01575">
    <property type="entry name" value="MaoC_dehydratas"/>
    <property type="match status" value="1"/>
</dbReference>
<dbReference type="SUPFAM" id="SSF54637">
    <property type="entry name" value="Thioesterase/thiol ester dehydrase-isomerase"/>
    <property type="match status" value="2"/>
</dbReference>
<dbReference type="GO" id="GO:0004300">
    <property type="term" value="F:enoyl-CoA hydratase activity"/>
    <property type="evidence" value="ECO:0007669"/>
    <property type="project" value="TreeGrafter"/>
</dbReference>
<reference evidence="3" key="1">
    <citation type="submission" date="2020-03" db="EMBL/GenBank/DDBJ databases">
        <authorList>
            <person name="Guo F."/>
        </authorList>
    </citation>
    <scope>NUCLEOTIDE SEQUENCE</scope>
    <source>
        <strain evidence="3">JCM 30134</strain>
    </source>
</reference>
<dbReference type="GO" id="GO:0006635">
    <property type="term" value="P:fatty acid beta-oxidation"/>
    <property type="evidence" value="ECO:0007669"/>
    <property type="project" value="TreeGrafter"/>
</dbReference>
<evidence type="ECO:0000259" key="2">
    <source>
        <dbReference type="Pfam" id="PF22622"/>
    </source>
</evidence>
<dbReference type="InterPro" id="IPR054357">
    <property type="entry name" value="MFE-2_N"/>
</dbReference>
<keyword evidence="4" id="KW-1185">Reference proteome</keyword>
<comment type="caution">
    <text evidence="3">The sequence shown here is derived from an EMBL/GenBank/DDBJ whole genome shotgun (WGS) entry which is preliminary data.</text>
</comment>
<proteinExistence type="predicted"/>
<name>A0A9E5JU72_9GAMM</name>
<dbReference type="InterPro" id="IPR002539">
    <property type="entry name" value="MaoC-like_dom"/>
</dbReference>
<dbReference type="Gene3D" id="3.10.129.10">
    <property type="entry name" value="Hotdog Thioesterase"/>
    <property type="match status" value="2"/>
</dbReference>
<dbReference type="PANTHER" id="PTHR13078:SF56">
    <property type="entry name" value="PEROXISOMAL MULTIFUNCTIONAL ENZYME TYPE 2"/>
    <property type="match status" value="1"/>
</dbReference>
<evidence type="ECO:0000313" key="3">
    <source>
        <dbReference type="EMBL" id="NHO66629.1"/>
    </source>
</evidence>